<evidence type="ECO:0000256" key="1">
    <source>
        <dbReference type="ARBA" id="ARBA00004651"/>
    </source>
</evidence>
<keyword evidence="7 8" id="KW-0472">Membrane</keyword>
<evidence type="ECO:0000259" key="10">
    <source>
        <dbReference type="PROSITE" id="PS50928"/>
    </source>
</evidence>
<dbReference type="Pfam" id="PF00528">
    <property type="entry name" value="BPD_transp_1"/>
    <property type="match status" value="1"/>
</dbReference>
<dbReference type="GO" id="GO:0022857">
    <property type="term" value="F:transmembrane transporter activity"/>
    <property type="evidence" value="ECO:0007669"/>
    <property type="project" value="InterPro"/>
</dbReference>
<keyword evidence="2 8" id="KW-0813">Transport</keyword>
<comment type="caution">
    <text evidence="11">The sequence shown here is derived from an EMBL/GenBank/DDBJ whole genome shotgun (WGS) entry which is preliminary data.</text>
</comment>
<dbReference type="InterPro" id="IPR000515">
    <property type="entry name" value="MetI-like"/>
</dbReference>
<dbReference type="CDD" id="cd06261">
    <property type="entry name" value="TM_PBP2"/>
    <property type="match status" value="1"/>
</dbReference>
<feature type="transmembrane region" description="Helical" evidence="8">
    <location>
        <begin position="261"/>
        <end position="286"/>
    </location>
</feature>
<evidence type="ECO:0000256" key="9">
    <source>
        <dbReference type="SAM" id="MobiDB-lite"/>
    </source>
</evidence>
<evidence type="ECO:0000256" key="6">
    <source>
        <dbReference type="ARBA" id="ARBA00022989"/>
    </source>
</evidence>
<dbReference type="InterPro" id="IPR043429">
    <property type="entry name" value="ArtM/GltK/GlnP/TcyL/YhdX-like"/>
</dbReference>
<dbReference type="SUPFAM" id="SSF161098">
    <property type="entry name" value="MetI-like"/>
    <property type="match status" value="1"/>
</dbReference>
<evidence type="ECO:0000256" key="3">
    <source>
        <dbReference type="ARBA" id="ARBA00022475"/>
    </source>
</evidence>
<dbReference type="PANTHER" id="PTHR30614:SF0">
    <property type="entry name" value="L-CYSTINE TRANSPORT SYSTEM PERMEASE PROTEIN TCYL"/>
    <property type="match status" value="1"/>
</dbReference>
<accession>A0A2T0YZ89</accession>
<dbReference type="AlphaFoldDB" id="A0A2T0YZ89"/>
<organism evidence="11 12">
    <name type="scientific">Antricoccus suffuscus</name>
    <dbReference type="NCBI Taxonomy" id="1629062"/>
    <lineage>
        <taxon>Bacteria</taxon>
        <taxon>Bacillati</taxon>
        <taxon>Actinomycetota</taxon>
        <taxon>Actinomycetes</taxon>
        <taxon>Geodermatophilales</taxon>
        <taxon>Antricoccaceae</taxon>
        <taxon>Antricoccus</taxon>
    </lineage>
</organism>
<gene>
    <name evidence="11" type="ORF">CLV47_13512</name>
</gene>
<evidence type="ECO:0000256" key="8">
    <source>
        <dbReference type="RuleBase" id="RU363032"/>
    </source>
</evidence>
<dbReference type="NCBIfam" id="TIGR01726">
    <property type="entry name" value="HEQRo_perm_3TM"/>
    <property type="match status" value="1"/>
</dbReference>
<evidence type="ECO:0000313" key="12">
    <source>
        <dbReference type="Proteomes" id="UP000237752"/>
    </source>
</evidence>
<feature type="region of interest" description="Disordered" evidence="9">
    <location>
        <begin position="311"/>
        <end position="333"/>
    </location>
</feature>
<sequence>MSSNVGATGHDGGEQAGYEHAEEIKAIPLRHPWRWVFVAVLAILAAMLINNVATNPNYRWSLVSTYLFNPQILRGVGYTLILTIGAMALALIVGVSVAVMRMSDNPVLSSVGWVYLWVFRGTPVYTQLVFWGFIGVLIPKFGLGIPFGPTFVEFDTNSVFTPFISALIGLALNEAAYMAEIVRGGLLAVDAGQGEASAALGMSTGKTMTRIVLPQAMRVIVPPTGNEFISMLKTTSLVLAVPFTLDLQFASNAIANRLYAPIPLLIVAAIWYLVVTSVLMVGQFYVERYYGRGSNRLQPPTPVQKLRGFLTRKGTASKTSEESTLGEGIDDQP</sequence>
<evidence type="ECO:0000256" key="2">
    <source>
        <dbReference type="ARBA" id="ARBA00022448"/>
    </source>
</evidence>
<feature type="transmembrane region" description="Helical" evidence="8">
    <location>
        <begin position="76"/>
        <end position="100"/>
    </location>
</feature>
<evidence type="ECO:0000313" key="11">
    <source>
        <dbReference type="EMBL" id="PRZ29218.1"/>
    </source>
</evidence>
<dbReference type="Proteomes" id="UP000237752">
    <property type="component" value="Unassembled WGS sequence"/>
</dbReference>
<feature type="transmembrane region" description="Helical" evidence="8">
    <location>
        <begin position="35"/>
        <end position="53"/>
    </location>
</feature>
<dbReference type="PROSITE" id="PS50928">
    <property type="entry name" value="ABC_TM1"/>
    <property type="match status" value="1"/>
</dbReference>
<dbReference type="GO" id="GO:0043190">
    <property type="term" value="C:ATP-binding cassette (ABC) transporter complex"/>
    <property type="evidence" value="ECO:0007669"/>
    <property type="project" value="InterPro"/>
</dbReference>
<proteinExistence type="inferred from homology"/>
<keyword evidence="6 8" id="KW-1133">Transmembrane helix</keyword>
<dbReference type="GO" id="GO:0006865">
    <property type="term" value="P:amino acid transport"/>
    <property type="evidence" value="ECO:0007669"/>
    <property type="project" value="UniProtKB-KW"/>
</dbReference>
<comment type="similarity">
    <text evidence="8">Belongs to the binding-protein-dependent transport system permease family.</text>
</comment>
<keyword evidence="3" id="KW-1003">Cell membrane</keyword>
<reference evidence="11 12" key="1">
    <citation type="submission" date="2018-03" db="EMBL/GenBank/DDBJ databases">
        <title>Genomic Encyclopedia of Archaeal and Bacterial Type Strains, Phase II (KMG-II): from individual species to whole genera.</title>
        <authorList>
            <person name="Goeker M."/>
        </authorList>
    </citation>
    <scope>NUCLEOTIDE SEQUENCE [LARGE SCALE GENOMIC DNA]</scope>
    <source>
        <strain evidence="11 12">DSM 100065</strain>
    </source>
</reference>
<evidence type="ECO:0000256" key="7">
    <source>
        <dbReference type="ARBA" id="ARBA00023136"/>
    </source>
</evidence>
<dbReference type="EMBL" id="PVUE01000035">
    <property type="protein sequence ID" value="PRZ29218.1"/>
    <property type="molecule type" value="Genomic_DNA"/>
</dbReference>
<keyword evidence="4 8" id="KW-0812">Transmembrane</keyword>
<dbReference type="RefSeq" id="WP_238145589.1">
    <property type="nucleotide sequence ID" value="NZ_PVUE01000035.1"/>
</dbReference>
<evidence type="ECO:0000256" key="4">
    <source>
        <dbReference type="ARBA" id="ARBA00022692"/>
    </source>
</evidence>
<dbReference type="PANTHER" id="PTHR30614">
    <property type="entry name" value="MEMBRANE COMPONENT OF AMINO ACID ABC TRANSPORTER"/>
    <property type="match status" value="1"/>
</dbReference>
<dbReference type="Gene3D" id="1.10.3720.10">
    <property type="entry name" value="MetI-like"/>
    <property type="match status" value="1"/>
</dbReference>
<dbReference type="InterPro" id="IPR010065">
    <property type="entry name" value="AA_ABC_transptr_permease_3TM"/>
</dbReference>
<dbReference type="InterPro" id="IPR035906">
    <property type="entry name" value="MetI-like_sf"/>
</dbReference>
<keyword evidence="5" id="KW-0029">Amino-acid transport</keyword>
<protein>
    <submittedName>
        <fullName evidence="11">Amino acid ABC transporter membrane protein (PAAT family)</fullName>
    </submittedName>
</protein>
<name>A0A2T0YZ89_9ACTN</name>
<keyword evidence="12" id="KW-1185">Reference proteome</keyword>
<comment type="subcellular location">
    <subcellularLocation>
        <location evidence="1 8">Cell membrane</location>
        <topology evidence="1 8">Multi-pass membrane protein</topology>
    </subcellularLocation>
</comment>
<evidence type="ECO:0000256" key="5">
    <source>
        <dbReference type="ARBA" id="ARBA00022970"/>
    </source>
</evidence>
<feature type="domain" description="ABC transmembrane type-1" evidence="10">
    <location>
        <begin position="76"/>
        <end position="283"/>
    </location>
</feature>